<gene>
    <name evidence="11" type="ORF">SAMN04488530_13312</name>
</gene>
<evidence type="ECO:0000259" key="8">
    <source>
        <dbReference type="Pfam" id="PF00535"/>
    </source>
</evidence>
<evidence type="ECO:0000313" key="11">
    <source>
        <dbReference type="EMBL" id="SHH29460.1"/>
    </source>
</evidence>
<dbReference type="Pfam" id="PF13632">
    <property type="entry name" value="Glyco_trans_2_3"/>
    <property type="match status" value="1"/>
</dbReference>
<dbReference type="Proteomes" id="UP000243255">
    <property type="component" value="Unassembled WGS sequence"/>
</dbReference>
<evidence type="ECO:0000256" key="2">
    <source>
        <dbReference type="ARBA" id="ARBA00022676"/>
    </source>
</evidence>
<dbReference type="EMBL" id="FQWX01000033">
    <property type="protein sequence ID" value="SHH29460.1"/>
    <property type="molecule type" value="Genomic_DNA"/>
</dbReference>
<dbReference type="InterPro" id="IPR009875">
    <property type="entry name" value="PilZ_domain"/>
</dbReference>
<proteinExistence type="predicted"/>
<dbReference type="SUPFAM" id="SSF53448">
    <property type="entry name" value="Nucleotide-diphospho-sugar transferases"/>
    <property type="match status" value="1"/>
</dbReference>
<dbReference type="Pfam" id="PF07238">
    <property type="entry name" value="PilZ"/>
    <property type="match status" value="1"/>
</dbReference>
<dbReference type="Gene3D" id="3.90.550.10">
    <property type="entry name" value="Spore Coat Polysaccharide Biosynthesis Protein SpsA, Chain A"/>
    <property type="match status" value="1"/>
</dbReference>
<dbReference type="OrthoDB" id="154460at2"/>
<evidence type="ECO:0000256" key="3">
    <source>
        <dbReference type="ARBA" id="ARBA00022679"/>
    </source>
</evidence>
<dbReference type="GO" id="GO:0035438">
    <property type="term" value="F:cyclic-di-GMP binding"/>
    <property type="evidence" value="ECO:0007669"/>
    <property type="project" value="InterPro"/>
</dbReference>
<feature type="transmembrane region" description="Helical" evidence="7">
    <location>
        <begin position="396"/>
        <end position="414"/>
    </location>
</feature>
<dbReference type="InterPro" id="IPR050321">
    <property type="entry name" value="Glycosyltr_2/OpgH_subfam"/>
</dbReference>
<organism evidence="11 12">
    <name type="scientific">Asaccharospora irregularis DSM 2635</name>
    <dbReference type="NCBI Taxonomy" id="1121321"/>
    <lineage>
        <taxon>Bacteria</taxon>
        <taxon>Bacillati</taxon>
        <taxon>Bacillota</taxon>
        <taxon>Clostridia</taxon>
        <taxon>Peptostreptococcales</taxon>
        <taxon>Peptostreptococcaceae</taxon>
        <taxon>Asaccharospora</taxon>
    </lineage>
</organism>
<keyword evidence="4 7" id="KW-0812">Transmembrane</keyword>
<feature type="transmembrane region" description="Helical" evidence="7">
    <location>
        <begin position="468"/>
        <end position="487"/>
    </location>
</feature>
<dbReference type="SUPFAM" id="SSF141371">
    <property type="entry name" value="PilZ domain-like"/>
    <property type="match status" value="1"/>
</dbReference>
<keyword evidence="3" id="KW-0808">Transferase</keyword>
<dbReference type="GO" id="GO:0016758">
    <property type="term" value="F:hexosyltransferase activity"/>
    <property type="evidence" value="ECO:0007669"/>
    <property type="project" value="TreeGrafter"/>
</dbReference>
<evidence type="ECO:0000256" key="1">
    <source>
        <dbReference type="ARBA" id="ARBA00004141"/>
    </source>
</evidence>
<name>A0A1M5RTD8_9FIRM</name>
<evidence type="ECO:0000256" key="5">
    <source>
        <dbReference type="ARBA" id="ARBA00022989"/>
    </source>
</evidence>
<reference evidence="12" key="1">
    <citation type="submission" date="2016-11" db="EMBL/GenBank/DDBJ databases">
        <authorList>
            <person name="Varghese N."/>
            <person name="Submissions S."/>
        </authorList>
    </citation>
    <scope>NUCLEOTIDE SEQUENCE [LARGE SCALE GENOMIC DNA]</scope>
    <source>
        <strain evidence="12">DSM 2635</strain>
    </source>
</reference>
<dbReference type="CDD" id="cd06421">
    <property type="entry name" value="CESA_CelA_like"/>
    <property type="match status" value="1"/>
</dbReference>
<accession>A0A1M5RTD8</accession>
<keyword evidence="2" id="KW-0328">Glycosyltransferase</keyword>
<comment type="subcellular location">
    <subcellularLocation>
        <location evidence="1">Membrane</location>
        <topology evidence="1">Multi-pass membrane protein</topology>
    </subcellularLocation>
</comment>
<evidence type="ECO:0000313" key="12">
    <source>
        <dbReference type="Proteomes" id="UP000243255"/>
    </source>
</evidence>
<evidence type="ECO:0000259" key="10">
    <source>
        <dbReference type="Pfam" id="PF13632"/>
    </source>
</evidence>
<protein>
    <submittedName>
        <fullName evidence="11">Cellulose synthase (UDP-forming)</fullName>
    </submittedName>
</protein>
<feature type="transmembrane region" description="Helical" evidence="7">
    <location>
        <begin position="12"/>
        <end position="32"/>
    </location>
</feature>
<feature type="transmembrane region" description="Helical" evidence="7">
    <location>
        <begin position="426"/>
        <end position="448"/>
    </location>
</feature>
<evidence type="ECO:0000259" key="9">
    <source>
        <dbReference type="Pfam" id="PF07238"/>
    </source>
</evidence>
<dbReference type="InterPro" id="IPR029044">
    <property type="entry name" value="Nucleotide-diphossugar_trans"/>
</dbReference>
<feature type="transmembrane region" description="Helical" evidence="7">
    <location>
        <begin position="343"/>
        <end position="365"/>
    </location>
</feature>
<dbReference type="RefSeq" id="WP_073127118.1">
    <property type="nucleotide sequence ID" value="NZ_BAABCH010000084.1"/>
</dbReference>
<dbReference type="GO" id="GO:0005886">
    <property type="term" value="C:plasma membrane"/>
    <property type="evidence" value="ECO:0007669"/>
    <property type="project" value="TreeGrafter"/>
</dbReference>
<dbReference type="STRING" id="1121321.SAMN04488530_13312"/>
<dbReference type="PANTHER" id="PTHR43867:SF2">
    <property type="entry name" value="CELLULOSE SYNTHASE CATALYTIC SUBUNIT A [UDP-FORMING]"/>
    <property type="match status" value="1"/>
</dbReference>
<dbReference type="PANTHER" id="PTHR43867">
    <property type="entry name" value="CELLULOSE SYNTHASE CATALYTIC SUBUNIT A [UDP-FORMING]"/>
    <property type="match status" value="1"/>
</dbReference>
<feature type="domain" description="Glycosyltransferase 2-like" evidence="10">
    <location>
        <begin position="211"/>
        <end position="388"/>
    </location>
</feature>
<evidence type="ECO:0000256" key="6">
    <source>
        <dbReference type="ARBA" id="ARBA00023136"/>
    </source>
</evidence>
<keyword evidence="6 7" id="KW-0472">Membrane</keyword>
<feature type="domain" description="PilZ" evidence="9">
    <location>
        <begin position="526"/>
        <end position="623"/>
    </location>
</feature>
<sequence length="757" mass="87602">MKKSTSIKRKILLVASSITAFIYIFWRLFFTIPIHHGMISLIAGLSLAIAETVGVIEAFSHYKNLSSNKEPEMPEIPVEFYPDVDVLIATHSESTEILYKTVNGCTHMKYPDKSKVHIYICDDTNRIEMKELADEMGVGYIGLAENKYAKAGNLNNALSKTTSPLIATFDADMIPRSDFLMKTVPYFSLPLMKKDADNKWVIKEDIDGVNKVDENYKVGFIQTPQSFYNPDLFQYNLYSEQNIPNEQDYFFKEVNVGRNRTNSPIYAGSNTLISREALEEVGGIAIKNITEDFATGIKIQSKGYKCFAISEVLAHGLAPTDFKSLIKQRQRWGRGCVQTIRSFNFLFSNLGIRAKLSYITCFLYWTTFFRRFIYIISPILYSVFGLLIVECTVKELMFIWLPSYLLYNISLRYLSSNLRNQKWSNIVDTIIFPYLVIPILLETIGVTLRKFNVTSKERVSSKNVAFKYSVPHIILIVISVIGLVFSVEDLIKYKHLGNLVIIFWLVMNMYFLVMAVFFMLSRVNYRSEERYYTNLDVDLSFNERLLKATTSDISEYGMSFTIDTPEYIPYDEDIDISIKYLDYKANLKGRVVHVDKFMDKWKYSIKLNHLSKKDKNEYYQIVYDRGHTLATEMRSNTIKEIKSNTIDRNRKHRISNRKLPRIPVKVNVNTTDGNTVEVVNFNYEYILLKGKLDDKNINLKLKDDLSLNCLKCDKATAENNTLYKIEDWENISNDESFREIILSWTGVLENKEELANV</sequence>
<feature type="transmembrane region" description="Helical" evidence="7">
    <location>
        <begin position="499"/>
        <end position="520"/>
    </location>
</feature>
<dbReference type="Gene3D" id="2.40.10.220">
    <property type="entry name" value="predicted glycosyltransferase like domains"/>
    <property type="match status" value="1"/>
</dbReference>
<evidence type="ECO:0000256" key="4">
    <source>
        <dbReference type="ARBA" id="ARBA00022692"/>
    </source>
</evidence>
<keyword evidence="12" id="KW-1185">Reference proteome</keyword>
<dbReference type="InterPro" id="IPR001173">
    <property type="entry name" value="Glyco_trans_2-like"/>
</dbReference>
<keyword evidence="5 7" id="KW-1133">Transmembrane helix</keyword>
<feature type="transmembrane region" description="Helical" evidence="7">
    <location>
        <begin position="38"/>
        <end position="59"/>
    </location>
</feature>
<evidence type="ECO:0000256" key="7">
    <source>
        <dbReference type="SAM" id="Phobius"/>
    </source>
</evidence>
<dbReference type="Pfam" id="PF00535">
    <property type="entry name" value="Glycos_transf_2"/>
    <property type="match status" value="1"/>
</dbReference>
<dbReference type="AlphaFoldDB" id="A0A1M5RTD8"/>
<feature type="transmembrane region" description="Helical" evidence="7">
    <location>
        <begin position="371"/>
        <end position="389"/>
    </location>
</feature>
<feature type="domain" description="Glycosyltransferase 2-like" evidence="8">
    <location>
        <begin position="86"/>
        <end position="187"/>
    </location>
</feature>